<keyword evidence="4" id="KW-0472">Membrane</keyword>
<evidence type="ECO:0008006" key="7">
    <source>
        <dbReference type="Google" id="ProtNLM"/>
    </source>
</evidence>
<reference evidence="5 6" key="1">
    <citation type="submission" date="2018-03" db="EMBL/GenBank/DDBJ databases">
        <title>Draft Genome Sequences of the Obligatory Marine Myxobacteria Enhygromyxa salina SWB005.</title>
        <authorList>
            <person name="Poehlein A."/>
            <person name="Moghaddam J.A."/>
            <person name="Harms H."/>
            <person name="Alanjari M."/>
            <person name="Koenig G.M."/>
            <person name="Daniel R."/>
            <person name="Schaeberle T.F."/>
        </authorList>
    </citation>
    <scope>NUCLEOTIDE SEQUENCE [LARGE SCALE GENOMIC DNA]</scope>
    <source>
        <strain evidence="5 6">SWB005</strain>
    </source>
</reference>
<dbReference type="SUPFAM" id="SSF111369">
    <property type="entry name" value="HlyD-like secretion proteins"/>
    <property type="match status" value="1"/>
</dbReference>
<keyword evidence="3" id="KW-1133">Transmembrane helix</keyword>
<dbReference type="PANTHER" id="PTHR30386">
    <property type="entry name" value="MEMBRANE FUSION SUBUNIT OF EMRAB-TOLC MULTIDRUG EFFLUX PUMP"/>
    <property type="match status" value="1"/>
</dbReference>
<name>A0A2S9YBN0_9BACT</name>
<comment type="caution">
    <text evidence="5">The sequence shown here is derived from an EMBL/GenBank/DDBJ whole genome shotgun (WGS) entry which is preliminary data.</text>
</comment>
<evidence type="ECO:0000313" key="6">
    <source>
        <dbReference type="Proteomes" id="UP000237968"/>
    </source>
</evidence>
<protein>
    <recommendedName>
        <fullName evidence="7">Membrane fusion protein biotin-lipoyl like domain-containing protein</fullName>
    </recommendedName>
</protein>
<dbReference type="PANTHER" id="PTHR30386:SF26">
    <property type="entry name" value="TRANSPORT PROTEIN COMB"/>
    <property type="match status" value="1"/>
</dbReference>
<dbReference type="GO" id="GO:0016020">
    <property type="term" value="C:membrane"/>
    <property type="evidence" value="ECO:0007669"/>
    <property type="project" value="UniProtKB-SubCell"/>
</dbReference>
<dbReference type="EMBL" id="PVNK01000114">
    <property type="protein sequence ID" value="PRQ02528.1"/>
    <property type="molecule type" value="Genomic_DNA"/>
</dbReference>
<gene>
    <name evidence="5" type="ORF">ENSA5_21730</name>
</gene>
<evidence type="ECO:0000256" key="4">
    <source>
        <dbReference type="ARBA" id="ARBA00023136"/>
    </source>
</evidence>
<dbReference type="Proteomes" id="UP000237968">
    <property type="component" value="Unassembled WGS sequence"/>
</dbReference>
<dbReference type="Gene3D" id="2.40.50.100">
    <property type="match status" value="1"/>
</dbReference>
<keyword evidence="2" id="KW-0812">Transmembrane</keyword>
<organism evidence="5 6">
    <name type="scientific">Enhygromyxa salina</name>
    <dbReference type="NCBI Taxonomy" id="215803"/>
    <lineage>
        <taxon>Bacteria</taxon>
        <taxon>Pseudomonadati</taxon>
        <taxon>Myxococcota</taxon>
        <taxon>Polyangia</taxon>
        <taxon>Nannocystales</taxon>
        <taxon>Nannocystaceae</taxon>
        <taxon>Enhygromyxa</taxon>
    </lineage>
</organism>
<accession>A0A2S9YBN0</accession>
<evidence type="ECO:0000313" key="5">
    <source>
        <dbReference type="EMBL" id="PRQ02528.1"/>
    </source>
</evidence>
<dbReference type="InterPro" id="IPR050739">
    <property type="entry name" value="MFP"/>
</dbReference>
<keyword evidence="6" id="KW-1185">Reference proteome</keyword>
<comment type="subcellular location">
    <subcellularLocation>
        <location evidence="1">Membrane</location>
        <topology evidence="1">Single-pass membrane protein</topology>
    </subcellularLocation>
</comment>
<evidence type="ECO:0000256" key="3">
    <source>
        <dbReference type="ARBA" id="ARBA00022989"/>
    </source>
</evidence>
<evidence type="ECO:0000256" key="1">
    <source>
        <dbReference type="ARBA" id="ARBA00004167"/>
    </source>
</evidence>
<dbReference type="AlphaFoldDB" id="A0A2S9YBN0"/>
<proteinExistence type="predicted"/>
<evidence type="ECO:0000256" key="2">
    <source>
        <dbReference type="ARBA" id="ARBA00022692"/>
    </source>
</evidence>
<sequence length="269" mass="28442">MSLGLLVLSGALALVIPSPERVSGRGVVRVPGTVYLRSEAAGGIAAMAIAPGDTVAAGQALVRLDDPETEGELRRARRRYDEALTAMLRSPLNEALRSEVGDARVALADLRDRQAALTLRSPAAGKVVSVRAREGGIVAASDIVATIAATESPGASRPYLVASFPDATLGVIGEGTKLELVVERAGEHRHIFVVRSVSREAISIADPLQRHELASPEGSDSVLVVEAELVDEAESSVLFEGMVGEVRALVRERSLLERITEAMGWRTRA</sequence>